<protein>
    <recommendedName>
        <fullName evidence="4">Water stress and hypersensitive response domain-containing protein</fullName>
    </recommendedName>
</protein>
<accession>A0A511NAK2</accession>
<dbReference type="SUPFAM" id="SSF117070">
    <property type="entry name" value="LEA14-like"/>
    <property type="match status" value="1"/>
</dbReference>
<dbReference type="EMBL" id="BJXB01000038">
    <property type="protein sequence ID" value="GEM49607.1"/>
    <property type="molecule type" value="Genomic_DNA"/>
</dbReference>
<sequence>MLSKGLLAGVLLFLTCCSPAAPGLVRIPAMEVLKSSVQHTGEGLLFDVQVQVINPNPFPIALQDIAGKWIVDGQVSHEVQVQDLSIPASSSSSTTLQTRAPLPASFKPERTHTFRFDAHYRLHSGSGLSAIQDHTLFQGSFQTKSIP</sequence>
<dbReference type="Proteomes" id="UP000321306">
    <property type="component" value="Unassembled WGS sequence"/>
</dbReference>
<evidence type="ECO:0008006" key="4">
    <source>
        <dbReference type="Google" id="ProtNLM"/>
    </source>
</evidence>
<organism evidence="2 3">
    <name type="scientific">Deinococcus cellulosilyticus (strain DSM 18568 / NBRC 106333 / KACC 11606 / 5516J-15)</name>
    <dbReference type="NCBI Taxonomy" id="1223518"/>
    <lineage>
        <taxon>Bacteria</taxon>
        <taxon>Thermotogati</taxon>
        <taxon>Deinococcota</taxon>
        <taxon>Deinococci</taxon>
        <taxon>Deinococcales</taxon>
        <taxon>Deinococcaceae</taxon>
        <taxon>Deinococcus</taxon>
    </lineage>
</organism>
<keyword evidence="3" id="KW-1185">Reference proteome</keyword>
<dbReference type="Gene3D" id="2.60.40.1820">
    <property type="match status" value="1"/>
</dbReference>
<reference evidence="2 3" key="1">
    <citation type="submission" date="2019-07" db="EMBL/GenBank/DDBJ databases">
        <title>Whole genome shotgun sequence of Deinococcus cellulosilyticus NBRC 106333.</title>
        <authorList>
            <person name="Hosoyama A."/>
            <person name="Uohara A."/>
            <person name="Ohji S."/>
            <person name="Ichikawa N."/>
        </authorList>
    </citation>
    <scope>NUCLEOTIDE SEQUENCE [LARGE SCALE GENOMIC DNA]</scope>
    <source>
        <strain evidence="2 3">NBRC 106333</strain>
    </source>
</reference>
<comment type="caution">
    <text evidence="2">The sequence shown here is derived from an EMBL/GenBank/DDBJ whole genome shotgun (WGS) entry which is preliminary data.</text>
</comment>
<proteinExistence type="predicted"/>
<evidence type="ECO:0000313" key="3">
    <source>
        <dbReference type="Proteomes" id="UP000321306"/>
    </source>
</evidence>
<feature type="signal peptide" evidence="1">
    <location>
        <begin position="1"/>
        <end position="20"/>
    </location>
</feature>
<name>A0A511NAK2_DEIC1</name>
<keyword evidence="1" id="KW-0732">Signal</keyword>
<gene>
    <name evidence="2" type="ORF">DC3_52420</name>
</gene>
<feature type="chain" id="PRO_5021838456" description="Water stress and hypersensitive response domain-containing protein" evidence="1">
    <location>
        <begin position="21"/>
        <end position="147"/>
    </location>
</feature>
<evidence type="ECO:0000256" key="1">
    <source>
        <dbReference type="SAM" id="SignalP"/>
    </source>
</evidence>
<evidence type="ECO:0000313" key="2">
    <source>
        <dbReference type="EMBL" id="GEM49607.1"/>
    </source>
</evidence>
<dbReference type="AlphaFoldDB" id="A0A511NAK2"/>